<evidence type="ECO:0000256" key="7">
    <source>
        <dbReference type="ARBA" id="ARBA00023065"/>
    </source>
</evidence>
<evidence type="ECO:0000256" key="4">
    <source>
        <dbReference type="ARBA" id="ARBA00022547"/>
    </source>
</evidence>
<evidence type="ECO:0000256" key="2">
    <source>
        <dbReference type="ARBA" id="ARBA00007333"/>
    </source>
</evidence>
<name>A0A2T9Y8F6_9FUNG</name>
<evidence type="ECO:0000256" key="6">
    <source>
        <dbReference type="ARBA" id="ARBA00022792"/>
    </source>
</evidence>
<evidence type="ECO:0000256" key="9">
    <source>
        <dbReference type="ARBA" id="ARBA00023136"/>
    </source>
</evidence>
<keyword evidence="12" id="KW-1133">Transmembrane helix</keyword>
<evidence type="ECO:0000256" key="8">
    <source>
        <dbReference type="ARBA" id="ARBA00023128"/>
    </source>
</evidence>
<keyword evidence="10 11" id="KW-0066">ATP synthesis</keyword>
<dbReference type="Pfam" id="PF05680">
    <property type="entry name" value="ATP-synt_E"/>
    <property type="match status" value="1"/>
</dbReference>
<dbReference type="OrthoDB" id="2125027at2759"/>
<dbReference type="Proteomes" id="UP000245699">
    <property type="component" value="Unassembled WGS sequence"/>
</dbReference>
<dbReference type="GO" id="GO:0015986">
    <property type="term" value="P:proton motive force-driven ATP synthesis"/>
    <property type="evidence" value="ECO:0007669"/>
    <property type="project" value="InterPro"/>
</dbReference>
<keyword evidence="3 11" id="KW-0813">Transport</keyword>
<evidence type="ECO:0000256" key="1">
    <source>
        <dbReference type="ARBA" id="ARBA00004273"/>
    </source>
</evidence>
<gene>
    <name evidence="14" type="ORF">BB559_004472</name>
    <name evidence="13" type="ORF">BB559_005463</name>
</gene>
<comment type="function">
    <text evidence="11">Subunit e, of the mitochondrial membrane ATP synthase complex (F(1)F(0) ATP synthase or Complex V) that produces ATP from ADP in the presence of a proton gradient across the membrane which is generated by electron transport complexes of the respiratory chain. ATP synthase complex consist of a soluble F(1) head domain - the catalytic core - and a membrane F(1) domain - the membrane proton channel. These two domains are linked by a central stalk rotating inside the F(1) region and a stationary peripheral stalk. During catalysis, ATP synthesis in the catalytic domain of F(1) is coupled via a rotary mechanism of the central stalk subunits to proton translocation. In vivo, can only synthesize ATP although its ATP hydrolase activity can be activated artificially in vitro. Part of the complex F(0) domain.</text>
</comment>
<dbReference type="GO" id="GO:0015078">
    <property type="term" value="F:proton transmembrane transporter activity"/>
    <property type="evidence" value="ECO:0007669"/>
    <property type="project" value="InterPro"/>
</dbReference>
<comment type="caution">
    <text evidence="13">The sequence shown here is derived from an EMBL/GenBank/DDBJ whole genome shotgun (WGS) entry which is preliminary data.</text>
</comment>
<evidence type="ECO:0000313" key="14">
    <source>
        <dbReference type="EMBL" id="PVU90720.1"/>
    </source>
</evidence>
<evidence type="ECO:0000256" key="10">
    <source>
        <dbReference type="ARBA" id="ARBA00023310"/>
    </source>
</evidence>
<dbReference type="GO" id="GO:0045259">
    <property type="term" value="C:proton-transporting ATP synthase complex"/>
    <property type="evidence" value="ECO:0007669"/>
    <property type="project" value="UniProtKB-UniRule"/>
</dbReference>
<dbReference type="InterPro" id="IPR008386">
    <property type="entry name" value="ATP_synth_F0_esu_mt"/>
</dbReference>
<dbReference type="EMBL" id="MBFT01000464">
    <property type="protein sequence ID" value="PVU90720.1"/>
    <property type="molecule type" value="Genomic_DNA"/>
</dbReference>
<feature type="transmembrane region" description="Helical" evidence="12">
    <location>
        <begin position="12"/>
        <end position="32"/>
    </location>
</feature>
<comment type="similarity">
    <text evidence="2 11">Belongs to the ATPase e subunit family.</text>
</comment>
<comment type="subunit">
    <text evidence="11">F-type ATPases have 2 components, CF(1) - the catalytic core - and CF(0) - the membrane proton channel. CF(1) and CF(0) have multiple subunits.</text>
</comment>
<evidence type="ECO:0000313" key="15">
    <source>
        <dbReference type="Proteomes" id="UP000245699"/>
    </source>
</evidence>
<dbReference type="AlphaFoldDB" id="A0A2T9Y8F6"/>
<evidence type="ECO:0000313" key="13">
    <source>
        <dbReference type="EMBL" id="PVU88628.1"/>
    </source>
</evidence>
<keyword evidence="4 11" id="KW-0138">CF(0)</keyword>
<keyword evidence="12" id="KW-0812">Transmembrane</keyword>
<keyword evidence="9 12" id="KW-0472">Membrane</keyword>
<evidence type="ECO:0000256" key="11">
    <source>
        <dbReference type="RuleBase" id="RU367005"/>
    </source>
</evidence>
<sequence>MSPPAAAVRQVSSFYLISRYSVLGFGIVYGLYHSRTLKAKAEYKKAMEKYDEKLHLIEQAKLAWAKKEAKPESVSSGSVNFEDPNFDAEAWFKTLA</sequence>
<accession>A0A2T9Y8F6</accession>
<evidence type="ECO:0000256" key="5">
    <source>
        <dbReference type="ARBA" id="ARBA00022781"/>
    </source>
</evidence>
<evidence type="ECO:0000256" key="3">
    <source>
        <dbReference type="ARBA" id="ARBA00022448"/>
    </source>
</evidence>
<keyword evidence="7 11" id="KW-0406">Ion transport</keyword>
<organism evidence="13 15">
    <name type="scientific">Furculomyces boomerangus</name>
    <dbReference type="NCBI Taxonomy" id="61424"/>
    <lineage>
        <taxon>Eukaryota</taxon>
        <taxon>Fungi</taxon>
        <taxon>Fungi incertae sedis</taxon>
        <taxon>Zoopagomycota</taxon>
        <taxon>Kickxellomycotina</taxon>
        <taxon>Harpellomycetes</taxon>
        <taxon>Harpellales</taxon>
        <taxon>Harpellaceae</taxon>
        <taxon>Furculomyces</taxon>
    </lineage>
</organism>
<keyword evidence="5 11" id="KW-0375">Hydrogen ion transport</keyword>
<dbReference type="GO" id="GO:0005743">
    <property type="term" value="C:mitochondrial inner membrane"/>
    <property type="evidence" value="ECO:0007669"/>
    <property type="project" value="UniProtKB-SubCell"/>
</dbReference>
<dbReference type="EMBL" id="MBFT01000607">
    <property type="protein sequence ID" value="PVU88628.1"/>
    <property type="molecule type" value="Genomic_DNA"/>
</dbReference>
<dbReference type="STRING" id="61424.A0A2T9Y8F6"/>
<reference evidence="13 15" key="1">
    <citation type="journal article" date="2018" name="MBio">
        <title>Comparative Genomics Reveals the Core Gene Toolbox for the Fungus-Insect Symbiosis.</title>
        <authorList>
            <person name="Wang Y."/>
            <person name="Stata M."/>
            <person name="Wang W."/>
            <person name="Stajich J.E."/>
            <person name="White M.M."/>
            <person name="Moncalvo J.M."/>
        </authorList>
    </citation>
    <scope>NUCLEOTIDE SEQUENCE [LARGE SCALE GENOMIC DNA]</scope>
    <source>
        <strain evidence="13 15">AUS-77-4</strain>
    </source>
</reference>
<proteinExistence type="inferred from homology"/>
<evidence type="ECO:0000256" key="12">
    <source>
        <dbReference type="SAM" id="Phobius"/>
    </source>
</evidence>
<keyword evidence="15" id="KW-1185">Reference proteome</keyword>
<keyword evidence="8 11" id="KW-0496">Mitochondrion</keyword>
<protein>
    <recommendedName>
        <fullName evidence="11">ATP synthase F(0) complex subunit e, mitochondrial</fullName>
    </recommendedName>
</protein>
<comment type="subcellular location">
    <subcellularLocation>
        <location evidence="1 11">Mitochondrion inner membrane</location>
    </subcellularLocation>
</comment>
<keyword evidence="6 11" id="KW-0999">Mitochondrion inner membrane</keyword>